<reference evidence="3 4" key="1">
    <citation type="submission" date="2018-05" db="EMBL/GenBank/DDBJ databases">
        <title>The complete genome of Lysobacter maris HZ9B, a marine bacterium antagonistic against terrestrial plant pathogens.</title>
        <authorList>
            <person name="Zhang X.-Q."/>
        </authorList>
    </citation>
    <scope>NUCLEOTIDE SEQUENCE [LARGE SCALE GENOMIC DNA]</scope>
    <source>
        <strain evidence="3 4">HZ9B</strain>
    </source>
</reference>
<feature type="signal peptide" evidence="2">
    <location>
        <begin position="1"/>
        <end position="31"/>
    </location>
</feature>
<dbReference type="RefSeq" id="WP_223250211.1">
    <property type="nucleotide sequence ID" value="NZ_CP029843.1"/>
</dbReference>
<dbReference type="AlphaFoldDB" id="A0A2U9SZL9"/>
<dbReference type="EMBL" id="CP029843">
    <property type="protein sequence ID" value="AWV05766.1"/>
    <property type="molecule type" value="Genomic_DNA"/>
</dbReference>
<name>A0A2U9SZL9_9GAMM</name>
<dbReference type="Proteomes" id="UP000249447">
    <property type="component" value="Chromosome"/>
</dbReference>
<evidence type="ECO:0008006" key="5">
    <source>
        <dbReference type="Google" id="ProtNLM"/>
    </source>
</evidence>
<evidence type="ECO:0000313" key="3">
    <source>
        <dbReference type="EMBL" id="AWV05766.1"/>
    </source>
</evidence>
<accession>A0A2U9SZL9</accession>
<dbReference type="KEGG" id="lmb:C9I47_0040"/>
<evidence type="ECO:0000256" key="2">
    <source>
        <dbReference type="SAM" id="SignalP"/>
    </source>
</evidence>
<feature type="chain" id="PRO_5015983945" description="Lipoprotein" evidence="2">
    <location>
        <begin position="32"/>
        <end position="114"/>
    </location>
</feature>
<evidence type="ECO:0000313" key="4">
    <source>
        <dbReference type="Proteomes" id="UP000249447"/>
    </source>
</evidence>
<evidence type="ECO:0000256" key="1">
    <source>
        <dbReference type="SAM" id="MobiDB-lite"/>
    </source>
</evidence>
<keyword evidence="2" id="KW-0732">Signal</keyword>
<keyword evidence="4" id="KW-1185">Reference proteome</keyword>
<dbReference type="PROSITE" id="PS51257">
    <property type="entry name" value="PROKAR_LIPOPROTEIN"/>
    <property type="match status" value="1"/>
</dbReference>
<organism evidence="3 4">
    <name type="scientific">Marilutibacter maris</name>
    <dbReference type="NCBI Taxonomy" id="1605891"/>
    <lineage>
        <taxon>Bacteria</taxon>
        <taxon>Pseudomonadati</taxon>
        <taxon>Pseudomonadota</taxon>
        <taxon>Gammaproteobacteria</taxon>
        <taxon>Lysobacterales</taxon>
        <taxon>Lysobacteraceae</taxon>
        <taxon>Marilutibacter</taxon>
    </lineage>
</organism>
<sequence length="114" mass="11860">MRLRIHNRPRALRAIVGVLAAVPLAILAACAAPQSGQDGAQPQEQAQAESESPPMVGGDRDAHGCIGSAGYQWCESRNECVRPWELAASEGFEDSAEAFDSHCSAASAGDAPEG</sequence>
<feature type="region of interest" description="Disordered" evidence="1">
    <location>
        <begin position="33"/>
        <end position="63"/>
    </location>
</feature>
<protein>
    <recommendedName>
        <fullName evidence="5">Lipoprotein</fullName>
    </recommendedName>
</protein>
<gene>
    <name evidence="3" type="ORF">C9I47_0040</name>
</gene>
<proteinExistence type="predicted"/>
<feature type="compositionally biased region" description="Low complexity" evidence="1">
    <location>
        <begin position="40"/>
        <end position="54"/>
    </location>
</feature>